<dbReference type="AlphaFoldDB" id="A0A3B4T4Z8"/>
<proteinExistence type="predicted"/>
<feature type="domain" description="Galectin" evidence="3">
    <location>
        <begin position="55"/>
        <end position="186"/>
    </location>
</feature>
<dbReference type="SMART" id="SM00908">
    <property type="entry name" value="Gal-bind_lectin"/>
    <property type="match status" value="1"/>
</dbReference>
<sequence length="186" mass="20756">MAQLYSLFEMSLWLKAPPTLYIFSSRDAERKVPACSSLISSQLNSSTISAKMMKDMIVKNMSLKVGQTLTVVGVPKPDASNFSLNIGSNEQEITLHMNPRFNAHGDENAVVCNSYQGGNWCEEHREGGFPFQQGEEFKITIEFTPTEFLVTLSDGSNIHFPNRIGAEKYSCMSFEGDARIKSIEIK</sequence>
<dbReference type="FunFam" id="2.60.120.200:FF:000021">
    <property type="entry name" value="Galectin"/>
    <property type="match status" value="1"/>
</dbReference>
<dbReference type="CDD" id="cd00070">
    <property type="entry name" value="GLECT"/>
    <property type="match status" value="1"/>
</dbReference>
<dbReference type="STRING" id="41447.ENSSDUP00000001206"/>
<dbReference type="Pfam" id="PF00337">
    <property type="entry name" value="Gal-bind_lectin"/>
    <property type="match status" value="1"/>
</dbReference>
<dbReference type="GO" id="GO:0016936">
    <property type="term" value="F:galactoside binding"/>
    <property type="evidence" value="ECO:0007669"/>
    <property type="project" value="TreeGrafter"/>
</dbReference>
<dbReference type="GO" id="GO:0030246">
    <property type="term" value="F:carbohydrate binding"/>
    <property type="evidence" value="ECO:0007669"/>
    <property type="project" value="UniProtKB-UniRule"/>
</dbReference>
<name>A0A3B4T4Z8_SERDU</name>
<dbReference type="GO" id="GO:0005615">
    <property type="term" value="C:extracellular space"/>
    <property type="evidence" value="ECO:0007669"/>
    <property type="project" value="TreeGrafter"/>
</dbReference>
<evidence type="ECO:0000259" key="3">
    <source>
        <dbReference type="PROSITE" id="PS51304"/>
    </source>
</evidence>
<protein>
    <recommendedName>
        <fullName evidence="2">Galectin</fullName>
    </recommendedName>
</protein>
<dbReference type="InterPro" id="IPR044156">
    <property type="entry name" value="Galectin-like"/>
</dbReference>
<reference evidence="4" key="2">
    <citation type="submission" date="2025-09" db="UniProtKB">
        <authorList>
            <consortium name="Ensembl"/>
        </authorList>
    </citation>
    <scope>IDENTIFICATION</scope>
</reference>
<dbReference type="GO" id="GO:0043236">
    <property type="term" value="F:laminin binding"/>
    <property type="evidence" value="ECO:0007669"/>
    <property type="project" value="TreeGrafter"/>
</dbReference>
<dbReference type="PANTHER" id="PTHR11346:SF112">
    <property type="entry name" value="GALECTIN"/>
    <property type="match status" value="1"/>
</dbReference>
<keyword evidence="5" id="KW-1185">Reference proteome</keyword>
<reference evidence="4" key="1">
    <citation type="submission" date="2025-08" db="UniProtKB">
        <authorList>
            <consortium name="Ensembl"/>
        </authorList>
    </citation>
    <scope>IDENTIFICATION</scope>
</reference>
<dbReference type="GeneTree" id="ENSGT00940000155025"/>
<keyword evidence="1 2" id="KW-0430">Lectin</keyword>
<evidence type="ECO:0000256" key="2">
    <source>
        <dbReference type="RuleBase" id="RU102079"/>
    </source>
</evidence>
<dbReference type="OMA" id="IKCMAFE"/>
<dbReference type="Proteomes" id="UP000261420">
    <property type="component" value="Unplaced"/>
</dbReference>
<dbReference type="PANTHER" id="PTHR11346">
    <property type="entry name" value="GALECTIN"/>
    <property type="match status" value="1"/>
</dbReference>
<dbReference type="Ensembl" id="ENSSDUT00000001254.1">
    <property type="protein sequence ID" value="ENSSDUP00000001206.1"/>
    <property type="gene ID" value="ENSSDUG00000000976.1"/>
</dbReference>
<evidence type="ECO:0000313" key="4">
    <source>
        <dbReference type="Ensembl" id="ENSSDUP00000001206.1"/>
    </source>
</evidence>
<accession>A0A3B4T4Z8</accession>
<evidence type="ECO:0000256" key="1">
    <source>
        <dbReference type="ARBA" id="ARBA00022734"/>
    </source>
</evidence>
<dbReference type="InterPro" id="IPR001079">
    <property type="entry name" value="Galectin_CRD"/>
</dbReference>
<dbReference type="PROSITE" id="PS51304">
    <property type="entry name" value="GALECTIN"/>
    <property type="match status" value="1"/>
</dbReference>
<dbReference type="SMART" id="SM00276">
    <property type="entry name" value="GLECT"/>
    <property type="match status" value="1"/>
</dbReference>
<evidence type="ECO:0000313" key="5">
    <source>
        <dbReference type="Proteomes" id="UP000261420"/>
    </source>
</evidence>
<dbReference type="InterPro" id="IPR013320">
    <property type="entry name" value="ConA-like_dom_sf"/>
</dbReference>
<dbReference type="Gene3D" id="2.60.120.200">
    <property type="match status" value="1"/>
</dbReference>
<dbReference type="SUPFAM" id="SSF49899">
    <property type="entry name" value="Concanavalin A-like lectins/glucanases"/>
    <property type="match status" value="1"/>
</dbReference>
<organism evidence="4 5">
    <name type="scientific">Seriola dumerili</name>
    <name type="common">Greater amberjack</name>
    <name type="synonym">Caranx dumerili</name>
    <dbReference type="NCBI Taxonomy" id="41447"/>
    <lineage>
        <taxon>Eukaryota</taxon>
        <taxon>Metazoa</taxon>
        <taxon>Chordata</taxon>
        <taxon>Craniata</taxon>
        <taxon>Vertebrata</taxon>
        <taxon>Euteleostomi</taxon>
        <taxon>Actinopterygii</taxon>
        <taxon>Neopterygii</taxon>
        <taxon>Teleostei</taxon>
        <taxon>Neoteleostei</taxon>
        <taxon>Acanthomorphata</taxon>
        <taxon>Carangaria</taxon>
        <taxon>Carangiformes</taxon>
        <taxon>Carangidae</taxon>
        <taxon>Seriola</taxon>
    </lineage>
</organism>